<evidence type="ECO:0000313" key="2">
    <source>
        <dbReference type="Proteomes" id="UP000294847"/>
    </source>
</evidence>
<evidence type="ECO:0000313" key="1">
    <source>
        <dbReference type="EMBL" id="QBZ57770.1"/>
    </source>
</evidence>
<gene>
    <name evidence="1" type="ORF">PoMZ_02705</name>
</gene>
<protein>
    <submittedName>
        <fullName evidence="1">Uncharacterized protein</fullName>
    </submittedName>
</protein>
<dbReference type="EMBL" id="CP034205">
    <property type="protein sequence ID" value="QBZ57770.1"/>
    <property type="molecule type" value="Genomic_DNA"/>
</dbReference>
<dbReference type="AlphaFoldDB" id="A0A4P7NBU0"/>
<reference evidence="1 2" key="1">
    <citation type="journal article" date="2019" name="Mol. Biol. Evol.">
        <title>Blast fungal genomes show frequent chromosomal changes, gene gains and losses, and effector gene turnover.</title>
        <authorList>
            <person name="Gomez Luciano L.B."/>
            <person name="Jason Tsai I."/>
            <person name="Chuma I."/>
            <person name="Tosa Y."/>
            <person name="Chen Y.H."/>
            <person name="Li J.Y."/>
            <person name="Li M.Y."/>
            <person name="Jade Lu M.Y."/>
            <person name="Nakayashiki H."/>
            <person name="Li W.H."/>
        </authorList>
    </citation>
    <scope>NUCLEOTIDE SEQUENCE [LARGE SCALE GENOMIC DNA]</scope>
    <source>
        <strain evidence="1">MZ5-1-6</strain>
    </source>
</reference>
<name>A0A4P7NBU0_PYROR</name>
<sequence>MSQSTTISICKPALQTESAELDSQVDLSSQPSSWGLVNTVLRVDVLLINALVVLKLAMHWCSTSEQPSGPLPSPPPSCFPREDGTSECYESRGRCGLIVPAVLIALLLACMPVVKAIVDTRRQLPLSSLRPAIRQRRRLSTKRKTVRWAI</sequence>
<proteinExistence type="predicted"/>
<dbReference type="Proteomes" id="UP000294847">
    <property type="component" value="Chromosome 2"/>
</dbReference>
<organism evidence="1 2">
    <name type="scientific">Pyricularia oryzae</name>
    <name type="common">Rice blast fungus</name>
    <name type="synonym">Magnaporthe oryzae</name>
    <dbReference type="NCBI Taxonomy" id="318829"/>
    <lineage>
        <taxon>Eukaryota</taxon>
        <taxon>Fungi</taxon>
        <taxon>Dikarya</taxon>
        <taxon>Ascomycota</taxon>
        <taxon>Pezizomycotina</taxon>
        <taxon>Sordariomycetes</taxon>
        <taxon>Sordariomycetidae</taxon>
        <taxon>Magnaporthales</taxon>
        <taxon>Pyriculariaceae</taxon>
        <taxon>Pyricularia</taxon>
    </lineage>
</organism>
<accession>A0A4P7NBU0</accession>